<dbReference type="InterPro" id="IPR036779">
    <property type="entry name" value="LysM_dom_sf"/>
</dbReference>
<organism evidence="3 4">
    <name type="scientific">Mariprofundus micogutta</name>
    <dbReference type="NCBI Taxonomy" id="1921010"/>
    <lineage>
        <taxon>Bacteria</taxon>
        <taxon>Pseudomonadati</taxon>
        <taxon>Pseudomonadota</taxon>
        <taxon>Candidatius Mariprofundia</taxon>
        <taxon>Mariprofundales</taxon>
        <taxon>Mariprofundaceae</taxon>
        <taxon>Mariprofundus</taxon>
    </lineage>
</organism>
<dbReference type="SUPFAM" id="SSF54106">
    <property type="entry name" value="LysM domain"/>
    <property type="match status" value="1"/>
</dbReference>
<dbReference type="PANTHER" id="PTHR34700">
    <property type="entry name" value="POTASSIUM BINDING PROTEIN KBP"/>
    <property type="match status" value="1"/>
</dbReference>
<feature type="chain" id="PRO_5013018813" evidence="1">
    <location>
        <begin position="25"/>
        <end position="349"/>
    </location>
</feature>
<sequence>MKSNPLLLIALTLGLIMASAPVQADTLKMPPTITANDVKPNLPQPYIVKKDDTLWDIADYFFKDPWKWLKIWERNLYITNPDLIYPGNEIWFDGTRIKQGGLTTVSPRPQVVIKPVERIDGVVDSSIMLAALERQDFISADEIEGMGYVLDSRDERINYGVNDHIYLRLQQSAKQGDLFDVFRTADEVRDPNSGDVAGVLVEHLGQVRVDSNADGVYRGLVVKGFEEISRGDRLKPAKVIDPKIVPSTPDQKLSGNVMYIRNNAKEAGQNQVIGISLGITNGVKPGTALSIYKAGRVVEDKVTGEDVRLPLEKIGRLLVLVPQDRASIALVTSSTQAINIGDAILSYKP</sequence>
<feature type="signal peptide" evidence="1">
    <location>
        <begin position="1"/>
        <end position="24"/>
    </location>
</feature>
<reference evidence="3 4" key="1">
    <citation type="journal article" date="2017" name="Arch. Microbiol.">
        <title>Mariprofundus micogutta sp. nov., a novel iron-oxidizing zetaproteobacterium isolated from a deep-sea hydrothermal field at the Bayonnaise knoll of the Izu-Ogasawara arc, and a description of Mariprofundales ord. nov. and Zetaproteobacteria classis nov.</title>
        <authorList>
            <person name="Makita H."/>
            <person name="Tanaka E."/>
            <person name="Mitsunobu S."/>
            <person name="Miyazaki M."/>
            <person name="Nunoura T."/>
            <person name="Uematsu K."/>
            <person name="Takaki Y."/>
            <person name="Nishi S."/>
            <person name="Shimamura S."/>
            <person name="Takai K."/>
        </authorList>
    </citation>
    <scope>NUCLEOTIDE SEQUENCE [LARGE SCALE GENOMIC DNA]</scope>
    <source>
        <strain evidence="3 4">ET2</strain>
    </source>
</reference>
<dbReference type="EMBL" id="BDFD01000027">
    <property type="protein sequence ID" value="GAV21333.1"/>
    <property type="molecule type" value="Genomic_DNA"/>
</dbReference>
<proteinExistence type="predicted"/>
<evidence type="ECO:0000256" key="1">
    <source>
        <dbReference type="SAM" id="SignalP"/>
    </source>
</evidence>
<evidence type="ECO:0000313" key="3">
    <source>
        <dbReference type="EMBL" id="GAV21333.1"/>
    </source>
</evidence>
<evidence type="ECO:0000259" key="2">
    <source>
        <dbReference type="PROSITE" id="PS51782"/>
    </source>
</evidence>
<dbReference type="OrthoDB" id="5289978at2"/>
<dbReference type="InterPro" id="IPR052196">
    <property type="entry name" value="Bact_Kbp"/>
</dbReference>
<keyword evidence="1" id="KW-0732">Signal</keyword>
<protein>
    <submittedName>
        <fullName evidence="3">LysM domain protein</fullName>
    </submittedName>
</protein>
<evidence type="ECO:0000313" key="4">
    <source>
        <dbReference type="Proteomes" id="UP000231632"/>
    </source>
</evidence>
<comment type="caution">
    <text evidence="3">The sequence shown here is derived from an EMBL/GenBank/DDBJ whole genome shotgun (WGS) entry which is preliminary data.</text>
</comment>
<dbReference type="PROSITE" id="PS51782">
    <property type="entry name" value="LYSM"/>
    <property type="match status" value="1"/>
</dbReference>
<dbReference type="AlphaFoldDB" id="A0A1L8CQZ8"/>
<dbReference type="RefSeq" id="WP_083530585.1">
    <property type="nucleotide sequence ID" value="NZ_BDFD01000027.1"/>
</dbReference>
<accession>A0A1L8CQZ8</accession>
<dbReference type="PANTHER" id="PTHR34700:SF4">
    <property type="entry name" value="PHAGE-LIKE ELEMENT PBSX PROTEIN XKDP"/>
    <property type="match status" value="1"/>
</dbReference>
<name>A0A1L8CQZ8_9PROT</name>
<dbReference type="Pfam" id="PF01476">
    <property type="entry name" value="LysM"/>
    <property type="match status" value="1"/>
</dbReference>
<dbReference type="Proteomes" id="UP000231632">
    <property type="component" value="Unassembled WGS sequence"/>
</dbReference>
<dbReference type="STRING" id="1921010.MMIC_P2317"/>
<gene>
    <name evidence="3" type="ORF">MMIC_P2317</name>
</gene>
<dbReference type="InterPro" id="IPR018392">
    <property type="entry name" value="LysM"/>
</dbReference>
<dbReference type="Gene3D" id="3.10.350.10">
    <property type="entry name" value="LysM domain"/>
    <property type="match status" value="1"/>
</dbReference>
<keyword evidence="4" id="KW-1185">Reference proteome</keyword>
<feature type="domain" description="LysM" evidence="2">
    <location>
        <begin position="44"/>
        <end position="92"/>
    </location>
</feature>
<dbReference type="CDD" id="cd00118">
    <property type="entry name" value="LysM"/>
    <property type="match status" value="1"/>
</dbReference>